<feature type="region of interest" description="Disordered" evidence="1">
    <location>
        <begin position="105"/>
        <end position="130"/>
    </location>
</feature>
<keyword evidence="3" id="KW-1185">Reference proteome</keyword>
<evidence type="ECO:0000256" key="1">
    <source>
        <dbReference type="SAM" id="MobiDB-lite"/>
    </source>
</evidence>
<gene>
    <name evidence="2" type="primary">CLE25</name>
    <name evidence="2" type="ORF">SDJN03_07705</name>
</gene>
<dbReference type="EMBL" id="JAGKQH010000004">
    <property type="protein sequence ID" value="KAG6602472.1"/>
    <property type="molecule type" value="Genomic_DNA"/>
</dbReference>
<dbReference type="PANTHER" id="PTHR34277">
    <property type="entry name" value="CLAVATA3/ESR (CLE)-RELATED PROTEIN 26"/>
    <property type="match status" value="1"/>
</dbReference>
<accession>A0AAV6NTA1</accession>
<reference evidence="2 3" key="1">
    <citation type="journal article" date="2021" name="Hortic Res">
        <title>The domestication of Cucurbita argyrosperma as revealed by the genome of its wild relative.</title>
        <authorList>
            <person name="Barrera-Redondo J."/>
            <person name="Sanchez-de la Vega G."/>
            <person name="Aguirre-Liguori J.A."/>
            <person name="Castellanos-Morales G."/>
            <person name="Gutierrez-Guerrero Y.T."/>
            <person name="Aguirre-Dugua X."/>
            <person name="Aguirre-Planter E."/>
            <person name="Tenaillon M.I."/>
            <person name="Lira-Saade R."/>
            <person name="Eguiarte L.E."/>
        </authorList>
    </citation>
    <scope>NUCLEOTIDE SEQUENCE [LARGE SCALE GENOMIC DNA]</scope>
    <source>
        <strain evidence="2">JBR-2021</strain>
    </source>
</reference>
<dbReference type="Proteomes" id="UP000685013">
    <property type="component" value="Chromosome 4"/>
</dbReference>
<protein>
    <submittedName>
        <fullName evidence="2">CLAVATA3/ESR (CLE)-related protein 25</fullName>
    </submittedName>
</protein>
<dbReference type="PANTHER" id="PTHR34277:SF18">
    <property type="entry name" value="CLAVATA3_ESR (CLE)-RELATED PROTEIN 25"/>
    <property type="match status" value="1"/>
</dbReference>
<sequence length="130" mass="14881">MDSVDWEALIFTSMNVGESPKHARTSFAHMNAESIYSNQNSCNQTCEAACLKNLQRKWFLRASIYFGGIDNASPASRRATDMQWKVIGSEKHVFHWHSDFYSVSKRRVPNGPDPIHNRRVENSKQPPVRA</sequence>
<evidence type="ECO:0000313" key="3">
    <source>
        <dbReference type="Proteomes" id="UP000685013"/>
    </source>
</evidence>
<feature type="non-terminal residue" evidence="2">
    <location>
        <position position="1"/>
    </location>
</feature>
<name>A0AAV6NTA1_9ROSI</name>
<dbReference type="AlphaFoldDB" id="A0AAV6NTA1"/>
<evidence type="ECO:0000313" key="2">
    <source>
        <dbReference type="EMBL" id="KAG6602472.1"/>
    </source>
</evidence>
<proteinExistence type="predicted"/>
<dbReference type="InterPro" id="IPR039316">
    <property type="entry name" value="CLE25/26"/>
</dbReference>
<organism evidence="2 3">
    <name type="scientific">Cucurbita argyrosperma subsp. sororia</name>
    <dbReference type="NCBI Taxonomy" id="37648"/>
    <lineage>
        <taxon>Eukaryota</taxon>
        <taxon>Viridiplantae</taxon>
        <taxon>Streptophyta</taxon>
        <taxon>Embryophyta</taxon>
        <taxon>Tracheophyta</taxon>
        <taxon>Spermatophyta</taxon>
        <taxon>Magnoliopsida</taxon>
        <taxon>eudicotyledons</taxon>
        <taxon>Gunneridae</taxon>
        <taxon>Pentapetalae</taxon>
        <taxon>rosids</taxon>
        <taxon>fabids</taxon>
        <taxon>Cucurbitales</taxon>
        <taxon>Cucurbitaceae</taxon>
        <taxon>Cucurbiteae</taxon>
        <taxon>Cucurbita</taxon>
    </lineage>
</organism>
<comment type="caution">
    <text evidence="2">The sequence shown here is derived from an EMBL/GenBank/DDBJ whole genome shotgun (WGS) entry which is preliminary data.</text>
</comment>